<name>A0A1G4P5B7_9BACL</name>
<gene>
    <name evidence="1" type="ORF">SAMN04487970_100196</name>
</gene>
<dbReference type="EMBL" id="FMTT01000001">
    <property type="protein sequence ID" value="SCW27445.1"/>
    <property type="molecule type" value="Genomic_DNA"/>
</dbReference>
<proteinExistence type="predicted"/>
<dbReference type="STRING" id="624147.SAMN04487970_100196"/>
<keyword evidence="2" id="KW-1185">Reference proteome</keyword>
<sequence length="98" mass="11326">MCGSLFRFLRAFVTGTGRRILISVALLLVGHVRHLLFTCFSNKWILYSMTIRDAVIQTYYFRGSPQISWGLPLFDQAHGDFDRCEEFFCEQGSLRILA</sequence>
<evidence type="ECO:0000313" key="2">
    <source>
        <dbReference type="Proteomes" id="UP000198601"/>
    </source>
</evidence>
<dbReference type="AlphaFoldDB" id="A0A1G4P5B7"/>
<evidence type="ECO:0000313" key="1">
    <source>
        <dbReference type="EMBL" id="SCW27445.1"/>
    </source>
</evidence>
<accession>A0A1G4P5B7</accession>
<organism evidence="1 2">
    <name type="scientific">Paenibacillus tianmuensis</name>
    <dbReference type="NCBI Taxonomy" id="624147"/>
    <lineage>
        <taxon>Bacteria</taxon>
        <taxon>Bacillati</taxon>
        <taxon>Bacillota</taxon>
        <taxon>Bacilli</taxon>
        <taxon>Bacillales</taxon>
        <taxon>Paenibacillaceae</taxon>
        <taxon>Paenibacillus</taxon>
    </lineage>
</organism>
<reference evidence="2" key="1">
    <citation type="submission" date="2016-10" db="EMBL/GenBank/DDBJ databases">
        <authorList>
            <person name="Varghese N."/>
            <person name="Submissions S."/>
        </authorList>
    </citation>
    <scope>NUCLEOTIDE SEQUENCE [LARGE SCALE GENOMIC DNA]</scope>
    <source>
        <strain evidence="2">CGMCC 1.8946</strain>
    </source>
</reference>
<dbReference type="Proteomes" id="UP000198601">
    <property type="component" value="Unassembled WGS sequence"/>
</dbReference>
<protein>
    <submittedName>
        <fullName evidence="1">Uncharacterized protein</fullName>
    </submittedName>
</protein>